<proteinExistence type="predicted"/>
<organism evidence="1 2">
    <name type="scientific">Phanerochaete sordida</name>
    <dbReference type="NCBI Taxonomy" id="48140"/>
    <lineage>
        <taxon>Eukaryota</taxon>
        <taxon>Fungi</taxon>
        <taxon>Dikarya</taxon>
        <taxon>Basidiomycota</taxon>
        <taxon>Agaricomycotina</taxon>
        <taxon>Agaricomycetes</taxon>
        <taxon>Polyporales</taxon>
        <taxon>Phanerochaetaceae</taxon>
        <taxon>Phanerochaete</taxon>
    </lineage>
</organism>
<dbReference type="Proteomes" id="UP000703269">
    <property type="component" value="Unassembled WGS sequence"/>
</dbReference>
<name>A0A9P3GUQ7_9APHY</name>
<comment type="caution">
    <text evidence="1">The sequence shown here is derived from an EMBL/GenBank/DDBJ whole genome shotgun (WGS) entry which is preliminary data.</text>
</comment>
<accession>A0A9P3GUQ7</accession>
<sequence length="73" mass="7253">MGPSRIAWSPSLDSSLSSAAVYGPAAAPCGYTADLTAEVALDDAPAAANLGGLEAGITARSDTTQHPRIAVPE</sequence>
<gene>
    <name evidence="1" type="ORF">PsYK624_160100</name>
</gene>
<reference evidence="1 2" key="1">
    <citation type="submission" date="2021-08" db="EMBL/GenBank/DDBJ databases">
        <title>Draft Genome Sequence of Phanerochaete sordida strain YK-624.</title>
        <authorList>
            <person name="Mori T."/>
            <person name="Dohra H."/>
            <person name="Suzuki T."/>
            <person name="Kawagishi H."/>
            <person name="Hirai H."/>
        </authorList>
    </citation>
    <scope>NUCLEOTIDE SEQUENCE [LARGE SCALE GENOMIC DNA]</scope>
    <source>
        <strain evidence="1 2">YK-624</strain>
    </source>
</reference>
<evidence type="ECO:0000313" key="2">
    <source>
        <dbReference type="Proteomes" id="UP000703269"/>
    </source>
</evidence>
<protein>
    <submittedName>
        <fullName evidence="1">Uncharacterized protein</fullName>
    </submittedName>
</protein>
<keyword evidence="2" id="KW-1185">Reference proteome</keyword>
<evidence type="ECO:0000313" key="1">
    <source>
        <dbReference type="EMBL" id="GJE99739.1"/>
    </source>
</evidence>
<dbReference type="EMBL" id="BPQB01000118">
    <property type="protein sequence ID" value="GJE99739.1"/>
    <property type="molecule type" value="Genomic_DNA"/>
</dbReference>
<dbReference type="AlphaFoldDB" id="A0A9P3GUQ7"/>